<dbReference type="CDD" id="cd06325">
    <property type="entry name" value="PBP1_ABC_unchar_transporter"/>
    <property type="match status" value="1"/>
</dbReference>
<reference evidence="2 3" key="1">
    <citation type="submission" date="2018-06" db="EMBL/GenBank/DDBJ databases">
        <authorList>
            <consortium name="Pathogen Informatics"/>
            <person name="Doyle S."/>
        </authorList>
    </citation>
    <scope>NUCLEOTIDE SEQUENCE [LARGE SCALE GENOMIC DNA]</scope>
    <source>
        <strain evidence="2 3">NCTC13337</strain>
    </source>
</reference>
<dbReference type="Pfam" id="PF04392">
    <property type="entry name" value="ABC_sub_bind"/>
    <property type="match status" value="1"/>
</dbReference>
<protein>
    <submittedName>
        <fullName evidence="2">ABC-type uncharacterized transport system, periplasmic component</fullName>
    </submittedName>
</protein>
<dbReference type="SUPFAM" id="SSF53822">
    <property type="entry name" value="Periplasmic binding protein-like I"/>
    <property type="match status" value="1"/>
</dbReference>
<dbReference type="InterPro" id="IPR028082">
    <property type="entry name" value="Peripla_BP_I"/>
</dbReference>
<dbReference type="Proteomes" id="UP000254601">
    <property type="component" value="Unassembled WGS sequence"/>
</dbReference>
<name>A0A380MW09_9GAMM</name>
<accession>A0A380MW09</accession>
<evidence type="ECO:0000313" key="2">
    <source>
        <dbReference type="EMBL" id="SUO96488.1"/>
    </source>
</evidence>
<proteinExistence type="predicted"/>
<dbReference type="PANTHER" id="PTHR35271:SF1">
    <property type="entry name" value="ABC TRANSPORTER, SUBSTRATE-BINDING LIPOPROTEIN"/>
    <property type="match status" value="1"/>
</dbReference>
<dbReference type="RefSeq" id="WP_072577483.1">
    <property type="nucleotide sequence ID" value="NZ_LWHB01000186.1"/>
</dbReference>
<evidence type="ECO:0000313" key="3">
    <source>
        <dbReference type="Proteomes" id="UP000254601"/>
    </source>
</evidence>
<dbReference type="PANTHER" id="PTHR35271">
    <property type="entry name" value="ABC TRANSPORTER, SUBSTRATE-BINDING LIPOPROTEIN-RELATED"/>
    <property type="match status" value="1"/>
</dbReference>
<keyword evidence="1" id="KW-0732">Signal</keyword>
<feature type="signal peptide" evidence="1">
    <location>
        <begin position="1"/>
        <end position="20"/>
    </location>
</feature>
<feature type="chain" id="PRO_5017069821" evidence="1">
    <location>
        <begin position="21"/>
        <end position="321"/>
    </location>
</feature>
<dbReference type="OrthoDB" id="9776955at2"/>
<dbReference type="AlphaFoldDB" id="A0A380MW09"/>
<keyword evidence="3" id="KW-1185">Reference proteome</keyword>
<organism evidence="2 3">
    <name type="scientific">Suttonella ornithocola</name>
    <dbReference type="NCBI Taxonomy" id="279832"/>
    <lineage>
        <taxon>Bacteria</taxon>
        <taxon>Pseudomonadati</taxon>
        <taxon>Pseudomonadota</taxon>
        <taxon>Gammaproteobacteria</taxon>
        <taxon>Cardiobacteriales</taxon>
        <taxon>Cardiobacteriaceae</taxon>
        <taxon>Suttonella</taxon>
    </lineage>
</organism>
<evidence type="ECO:0000256" key="1">
    <source>
        <dbReference type="SAM" id="SignalP"/>
    </source>
</evidence>
<dbReference type="Gene3D" id="3.40.50.2300">
    <property type="match status" value="2"/>
</dbReference>
<sequence length="321" mass="33938">MKKLLIAGLVGMLATFPVLAQKKDLPLVAVTQIIEHPALGEVYRGLIDGLKEKGYEDGKNIRLDYQIAQGDMALNTQIAKQFAGENPAVIVASTTPSAQAAIAAVHGKIPVIFTAISDPIGAQLVDNMEKPGKNVTGVKEALAYDANMETIAELLPELKALGTVSNPGEDNSVTTNRVIEEMAKARGWTFINAPAKNTGDVLDAARSLVGKVDAILITMDNTAVSAFPSIAQVADQNKIPLFVFDTFSVPNGAAVGIGYEEYDVGKLTADQVAAVLEGKNPGDIPVAEVEKTRIVLNEKAAKKQGLTLPQSLKDKAAEVIQ</sequence>
<dbReference type="InterPro" id="IPR007487">
    <property type="entry name" value="ABC_transpt-TYRBP-like"/>
</dbReference>
<dbReference type="EMBL" id="UHIC01000001">
    <property type="protein sequence ID" value="SUO96488.1"/>
    <property type="molecule type" value="Genomic_DNA"/>
</dbReference>
<gene>
    <name evidence="2" type="ORF">NCTC13337_01890</name>
</gene>